<dbReference type="Proteomes" id="UP000637383">
    <property type="component" value="Unassembled WGS sequence"/>
</dbReference>
<feature type="region of interest" description="Disordered" evidence="1">
    <location>
        <begin position="83"/>
        <end position="109"/>
    </location>
</feature>
<comment type="caution">
    <text evidence="2">The sequence shown here is derived from an EMBL/GenBank/DDBJ whole genome shotgun (WGS) entry which is preliminary data.</text>
</comment>
<accession>A0ABR8K1H5</accession>
<dbReference type="EMBL" id="JACJTU010000002">
    <property type="protein sequence ID" value="MBD2732925.1"/>
    <property type="molecule type" value="Genomic_DNA"/>
</dbReference>
<evidence type="ECO:0000313" key="2">
    <source>
        <dbReference type="EMBL" id="MBD2732925.1"/>
    </source>
</evidence>
<reference evidence="2 3" key="1">
    <citation type="journal article" date="2020" name="ISME J.">
        <title>Comparative genomics reveals insights into cyanobacterial evolution and habitat adaptation.</title>
        <authorList>
            <person name="Chen M.Y."/>
            <person name="Teng W.K."/>
            <person name="Zhao L."/>
            <person name="Hu C.X."/>
            <person name="Zhou Y.K."/>
            <person name="Han B.P."/>
            <person name="Song L.R."/>
            <person name="Shu W.S."/>
        </authorList>
    </citation>
    <scope>NUCLEOTIDE SEQUENCE [LARGE SCALE GENOMIC DNA]</scope>
    <source>
        <strain evidence="2 3">FACHB-159</strain>
    </source>
</reference>
<evidence type="ECO:0000256" key="1">
    <source>
        <dbReference type="SAM" id="MobiDB-lite"/>
    </source>
</evidence>
<gene>
    <name evidence="2" type="ORF">H6H03_03220</name>
</gene>
<sequence length="237" mass="26054">MLNNFHRLLSPRQWGISLAGLGLLLAFGCIGSQTDVVSVKNAPFSSARIQKSSETSLLSRLRQIREQRSQQQIASTDREIFGDKNQKTASTTTELAPDAQSGTKGVGVLPQTNFPTRDGIYLYGQSPQANQLGQAYIIFQKQRDRVTGALYMPQSEFNCFRGTLDQSGELAMTVSAPSTEASADGSNRVATSNRLPQVTEDELSTYAYSVALQDFHRLNFISNGDRRILQTCKSSFS</sequence>
<protein>
    <recommendedName>
        <fullName evidence="4">Lipoprotein</fullName>
    </recommendedName>
</protein>
<name>A0ABR8K1H5_9NOSO</name>
<evidence type="ECO:0008006" key="4">
    <source>
        <dbReference type="Google" id="ProtNLM"/>
    </source>
</evidence>
<dbReference type="RefSeq" id="WP_190953686.1">
    <property type="nucleotide sequence ID" value="NZ_JACJTU010000002.1"/>
</dbReference>
<evidence type="ECO:0000313" key="3">
    <source>
        <dbReference type="Proteomes" id="UP000637383"/>
    </source>
</evidence>
<organism evidence="2 3">
    <name type="scientific">Nostoc paludosum FACHB-159</name>
    <dbReference type="NCBI Taxonomy" id="2692908"/>
    <lineage>
        <taxon>Bacteria</taxon>
        <taxon>Bacillati</taxon>
        <taxon>Cyanobacteriota</taxon>
        <taxon>Cyanophyceae</taxon>
        <taxon>Nostocales</taxon>
        <taxon>Nostocaceae</taxon>
        <taxon>Nostoc</taxon>
    </lineage>
</organism>
<keyword evidence="3" id="KW-1185">Reference proteome</keyword>
<dbReference type="PROSITE" id="PS51257">
    <property type="entry name" value="PROKAR_LIPOPROTEIN"/>
    <property type="match status" value="1"/>
</dbReference>
<proteinExistence type="predicted"/>